<sequence>MDELSETRSRFLALYDRLKHELMHDADIEFTEEMRLLQNSSDTTRRFNTLIRPPSPRLLGFDLLRVNSRPLVIFLFPVSTFQIILDYNVPRGKLNRGLAVIETCKALKGDELSEDEFFLASVLGWCLEWLQACLLVLDDIMDNSETRRGRICWYRQPKVGLNAINHGILLKTHTHRIFRRYFKGKPYYLELTELCDEVGYQTSLGQMLDLVITHDGKNDLSKYTMHVYRRIVIYKTSYYSFYLPVACALLLSGEELEKYNGIKEILIEMGVYFQVQDDYLDCFGDPEVAGKIGTDIEDHKCSWLIVQALELADDDEKQLLYENYGKSDPISVKKVKSLYQELDIQGIFSKYEVESYEKLLSAIEAQSSSAMREILKALLEKIYQRKK</sequence>
<gene>
    <name evidence="8" type="ORF">LUZ61_011188</name>
</gene>
<dbReference type="GO" id="GO:0004337">
    <property type="term" value="F:(2E,6E)-farnesyl diphosphate synthase activity"/>
    <property type="evidence" value="ECO:0007669"/>
    <property type="project" value="TreeGrafter"/>
</dbReference>
<keyword evidence="6" id="KW-0414">Isoprene biosynthesis</keyword>
<dbReference type="InterPro" id="IPR033749">
    <property type="entry name" value="Polyprenyl_synt_CS"/>
</dbReference>
<dbReference type="PANTHER" id="PTHR11525:SF14">
    <property type="entry name" value="OS04G0657100 PROTEIN"/>
    <property type="match status" value="1"/>
</dbReference>
<keyword evidence="3 7" id="KW-0808">Transferase</keyword>
<dbReference type="PROSITE" id="PS00723">
    <property type="entry name" value="POLYPRENYL_SYNTHASE_1"/>
    <property type="match status" value="1"/>
</dbReference>
<organism evidence="8 9">
    <name type="scientific">Rhynchospora tenuis</name>
    <dbReference type="NCBI Taxonomy" id="198213"/>
    <lineage>
        <taxon>Eukaryota</taxon>
        <taxon>Viridiplantae</taxon>
        <taxon>Streptophyta</taxon>
        <taxon>Embryophyta</taxon>
        <taxon>Tracheophyta</taxon>
        <taxon>Spermatophyta</taxon>
        <taxon>Magnoliopsida</taxon>
        <taxon>Liliopsida</taxon>
        <taxon>Poales</taxon>
        <taxon>Cyperaceae</taxon>
        <taxon>Cyperoideae</taxon>
        <taxon>Rhynchosporeae</taxon>
        <taxon>Rhynchospora</taxon>
    </lineage>
</organism>
<evidence type="ECO:0008006" key="10">
    <source>
        <dbReference type="Google" id="ProtNLM"/>
    </source>
</evidence>
<dbReference type="GO" id="GO:0045337">
    <property type="term" value="P:farnesyl diphosphate biosynthetic process"/>
    <property type="evidence" value="ECO:0007669"/>
    <property type="project" value="TreeGrafter"/>
</dbReference>
<dbReference type="GO" id="GO:0004161">
    <property type="term" value="F:dimethylallyltranstransferase activity"/>
    <property type="evidence" value="ECO:0007669"/>
    <property type="project" value="TreeGrafter"/>
</dbReference>
<name>A0AAD6A0Y4_9POAL</name>
<evidence type="ECO:0000256" key="1">
    <source>
        <dbReference type="ARBA" id="ARBA00001946"/>
    </source>
</evidence>
<dbReference type="SFLD" id="SFLDG01017">
    <property type="entry name" value="Polyprenyl_Transferase_Like"/>
    <property type="match status" value="1"/>
</dbReference>
<comment type="similarity">
    <text evidence="2 7">Belongs to the FPP/GGPP synthase family.</text>
</comment>
<keyword evidence="4" id="KW-0479">Metal-binding</keyword>
<dbReference type="AlphaFoldDB" id="A0AAD6A0Y4"/>
<accession>A0AAD6A0Y4</accession>
<dbReference type="Pfam" id="PF00348">
    <property type="entry name" value="polyprenyl_synt"/>
    <property type="match status" value="1"/>
</dbReference>
<dbReference type="InterPro" id="IPR008949">
    <property type="entry name" value="Isoprenoid_synthase_dom_sf"/>
</dbReference>
<reference evidence="8 9" key="1">
    <citation type="journal article" date="2022" name="Cell">
        <title>Repeat-based holocentromeres influence genome architecture and karyotype evolution.</title>
        <authorList>
            <person name="Hofstatter P.G."/>
            <person name="Thangavel G."/>
            <person name="Lux T."/>
            <person name="Neumann P."/>
            <person name="Vondrak T."/>
            <person name="Novak P."/>
            <person name="Zhang M."/>
            <person name="Costa L."/>
            <person name="Castellani M."/>
            <person name="Scott A."/>
            <person name="Toegelov H."/>
            <person name="Fuchs J."/>
            <person name="Mata-Sucre Y."/>
            <person name="Dias Y."/>
            <person name="Vanzela A.L.L."/>
            <person name="Huettel B."/>
            <person name="Almeida C.C.S."/>
            <person name="Simkova H."/>
            <person name="Souza G."/>
            <person name="Pedrosa-Harand A."/>
            <person name="Macas J."/>
            <person name="Mayer K.F.X."/>
            <person name="Houben A."/>
            <person name="Marques A."/>
        </authorList>
    </citation>
    <scope>NUCLEOTIDE SEQUENCE [LARGE SCALE GENOMIC DNA]</scope>
    <source>
        <strain evidence="8">RhyTen1mFocal</strain>
    </source>
</reference>
<dbReference type="InterPro" id="IPR039702">
    <property type="entry name" value="FPS1-like"/>
</dbReference>
<protein>
    <recommendedName>
        <fullName evidence="10">Farnesyl diphosphate synthase</fullName>
    </recommendedName>
</protein>
<evidence type="ECO:0000256" key="6">
    <source>
        <dbReference type="ARBA" id="ARBA00023229"/>
    </source>
</evidence>
<evidence type="ECO:0000313" key="9">
    <source>
        <dbReference type="Proteomes" id="UP001210211"/>
    </source>
</evidence>
<evidence type="ECO:0000256" key="4">
    <source>
        <dbReference type="ARBA" id="ARBA00022723"/>
    </source>
</evidence>
<dbReference type="SFLD" id="SFLDS00005">
    <property type="entry name" value="Isoprenoid_Synthase_Type_I"/>
    <property type="match status" value="1"/>
</dbReference>
<comment type="caution">
    <text evidence="8">The sequence shown here is derived from an EMBL/GenBank/DDBJ whole genome shotgun (WGS) entry which is preliminary data.</text>
</comment>
<dbReference type="PROSITE" id="PS00444">
    <property type="entry name" value="POLYPRENYL_SYNTHASE_2"/>
    <property type="match status" value="1"/>
</dbReference>
<dbReference type="EMBL" id="JAMRDG010000001">
    <property type="protein sequence ID" value="KAJ3707483.1"/>
    <property type="molecule type" value="Genomic_DNA"/>
</dbReference>
<proteinExistence type="inferred from homology"/>
<evidence type="ECO:0000256" key="7">
    <source>
        <dbReference type="RuleBase" id="RU004466"/>
    </source>
</evidence>
<dbReference type="InterPro" id="IPR000092">
    <property type="entry name" value="Polyprenyl_synt"/>
</dbReference>
<evidence type="ECO:0000313" key="8">
    <source>
        <dbReference type="EMBL" id="KAJ3707483.1"/>
    </source>
</evidence>
<dbReference type="CDD" id="cd00685">
    <property type="entry name" value="Trans_IPPS_HT"/>
    <property type="match status" value="1"/>
</dbReference>
<dbReference type="Proteomes" id="UP001210211">
    <property type="component" value="Unassembled WGS sequence"/>
</dbReference>
<comment type="cofactor">
    <cofactor evidence="1">
        <name>Mg(2+)</name>
        <dbReference type="ChEBI" id="CHEBI:18420"/>
    </cofactor>
</comment>
<evidence type="ECO:0000256" key="5">
    <source>
        <dbReference type="ARBA" id="ARBA00022842"/>
    </source>
</evidence>
<evidence type="ECO:0000256" key="3">
    <source>
        <dbReference type="ARBA" id="ARBA00022679"/>
    </source>
</evidence>
<dbReference type="GO" id="GO:0005737">
    <property type="term" value="C:cytoplasm"/>
    <property type="evidence" value="ECO:0007669"/>
    <property type="project" value="TreeGrafter"/>
</dbReference>
<dbReference type="SUPFAM" id="SSF48576">
    <property type="entry name" value="Terpenoid synthases"/>
    <property type="match status" value="1"/>
</dbReference>
<dbReference type="Gene3D" id="1.10.600.10">
    <property type="entry name" value="Farnesyl Diphosphate Synthase"/>
    <property type="match status" value="1"/>
</dbReference>
<keyword evidence="5" id="KW-0460">Magnesium</keyword>
<keyword evidence="9" id="KW-1185">Reference proteome</keyword>
<dbReference type="FunFam" id="1.10.600.10:FF:000008">
    <property type="entry name" value="Farnesyl pyrophosphate synthase"/>
    <property type="match status" value="1"/>
</dbReference>
<dbReference type="GO" id="GO:0046872">
    <property type="term" value="F:metal ion binding"/>
    <property type="evidence" value="ECO:0007669"/>
    <property type="project" value="UniProtKB-KW"/>
</dbReference>
<evidence type="ECO:0000256" key="2">
    <source>
        <dbReference type="ARBA" id="ARBA00006706"/>
    </source>
</evidence>
<dbReference type="PANTHER" id="PTHR11525">
    <property type="entry name" value="FARNESYL-PYROPHOSPHATE SYNTHETASE"/>
    <property type="match status" value="1"/>
</dbReference>